<evidence type="ECO:0000256" key="1">
    <source>
        <dbReference type="SAM" id="MobiDB-lite"/>
    </source>
</evidence>
<dbReference type="Proteomes" id="UP000192596">
    <property type="component" value="Unassembled WGS sequence"/>
</dbReference>
<name>A0A1V8S7A5_9PEZI</name>
<dbReference type="InParanoid" id="A0A1V8S7A5"/>
<feature type="region of interest" description="Disordered" evidence="1">
    <location>
        <begin position="145"/>
        <end position="167"/>
    </location>
</feature>
<gene>
    <name evidence="2" type="ORF">B0A48_18797</name>
</gene>
<evidence type="ECO:0000313" key="3">
    <source>
        <dbReference type="Proteomes" id="UP000192596"/>
    </source>
</evidence>
<keyword evidence="3" id="KW-1185">Reference proteome</keyword>
<dbReference type="EMBL" id="NAJO01000163">
    <property type="protein sequence ID" value="OQN95124.1"/>
    <property type="molecule type" value="Genomic_DNA"/>
</dbReference>
<accession>A0A1V8S7A5</accession>
<dbReference type="STRING" id="1507870.A0A1V8S7A5"/>
<reference evidence="3" key="1">
    <citation type="submission" date="2017-03" db="EMBL/GenBank/DDBJ databases">
        <title>Genomes of endolithic fungi from Antarctica.</title>
        <authorList>
            <person name="Coleine C."/>
            <person name="Masonjones S."/>
            <person name="Stajich J.E."/>
        </authorList>
    </citation>
    <scope>NUCLEOTIDE SEQUENCE [LARGE SCALE GENOMIC DNA]</scope>
    <source>
        <strain evidence="3">CCFEE 5527</strain>
    </source>
</reference>
<comment type="caution">
    <text evidence="2">The sequence shown here is derived from an EMBL/GenBank/DDBJ whole genome shotgun (WGS) entry which is preliminary data.</text>
</comment>
<organism evidence="2 3">
    <name type="scientific">Cryoendolithus antarcticus</name>
    <dbReference type="NCBI Taxonomy" id="1507870"/>
    <lineage>
        <taxon>Eukaryota</taxon>
        <taxon>Fungi</taxon>
        <taxon>Dikarya</taxon>
        <taxon>Ascomycota</taxon>
        <taxon>Pezizomycotina</taxon>
        <taxon>Dothideomycetes</taxon>
        <taxon>Dothideomycetidae</taxon>
        <taxon>Cladosporiales</taxon>
        <taxon>Cladosporiaceae</taxon>
        <taxon>Cryoendolithus</taxon>
    </lineage>
</organism>
<dbReference type="OrthoDB" id="3553037at2759"/>
<sequence>MHCALWHRWTTQRVLSSGLEGFHISRQRVEIRNAVYAYITKTDLSEEEVELVEGSLFRTETTEPPLLLIRGMIAGGMFGFALRQKRWRVNYGLAARSPPTKVAVPYRATDQHTALDLKGRVKSLRTRRKRSRTRQVEAAMGRGFQAETCGTGGPGSDHLSDWTSDLY</sequence>
<dbReference type="AlphaFoldDB" id="A0A1V8S7A5"/>
<proteinExistence type="predicted"/>
<protein>
    <submittedName>
        <fullName evidence="2">Uncharacterized protein</fullName>
    </submittedName>
</protein>
<evidence type="ECO:0000313" key="2">
    <source>
        <dbReference type="EMBL" id="OQN95124.1"/>
    </source>
</evidence>